<dbReference type="SUPFAM" id="SSF52172">
    <property type="entry name" value="CheY-like"/>
    <property type="match status" value="1"/>
</dbReference>
<dbReference type="InterPro" id="IPR058245">
    <property type="entry name" value="NreC/VraR/RcsB-like_REC"/>
</dbReference>
<dbReference type="Pfam" id="PF00072">
    <property type="entry name" value="Response_reg"/>
    <property type="match status" value="1"/>
</dbReference>
<keyword evidence="1 3" id="KW-0597">Phosphoprotein</keyword>
<organism evidence="6 7">
    <name type="scientific">Stenotrophomonas maltophilia</name>
    <name type="common">Pseudomonas maltophilia</name>
    <name type="synonym">Xanthomonas maltophilia</name>
    <dbReference type="NCBI Taxonomy" id="40324"/>
    <lineage>
        <taxon>Bacteria</taxon>
        <taxon>Pseudomonadati</taxon>
        <taxon>Pseudomonadota</taxon>
        <taxon>Gammaproteobacteria</taxon>
        <taxon>Lysobacterales</taxon>
        <taxon>Lysobacteraceae</taxon>
        <taxon>Stenotrophomonas</taxon>
        <taxon>Stenotrophomonas maltophilia group</taxon>
    </lineage>
</organism>
<dbReference type="PRINTS" id="PR00038">
    <property type="entry name" value="HTHLUXR"/>
</dbReference>
<proteinExistence type="predicted"/>
<comment type="caution">
    <text evidence="6">The sequence shown here is derived from an EMBL/GenBank/DDBJ whole genome shotgun (WGS) entry which is preliminary data.</text>
</comment>
<evidence type="ECO:0000259" key="4">
    <source>
        <dbReference type="PROSITE" id="PS50043"/>
    </source>
</evidence>
<dbReference type="InterPro" id="IPR039420">
    <property type="entry name" value="WalR-like"/>
</dbReference>
<dbReference type="Gene3D" id="3.40.50.2300">
    <property type="match status" value="1"/>
</dbReference>
<evidence type="ECO:0008006" key="8">
    <source>
        <dbReference type="Google" id="ProtNLM"/>
    </source>
</evidence>
<dbReference type="PANTHER" id="PTHR43214:SF17">
    <property type="entry name" value="TRANSCRIPTIONAL REGULATORY PROTEIN RCSB"/>
    <property type="match status" value="1"/>
</dbReference>
<protein>
    <recommendedName>
        <fullName evidence="8">DNA-binding response regulator</fullName>
    </recommendedName>
</protein>
<evidence type="ECO:0000256" key="3">
    <source>
        <dbReference type="PROSITE-ProRule" id="PRU00169"/>
    </source>
</evidence>
<dbReference type="PROSITE" id="PS50110">
    <property type="entry name" value="RESPONSE_REGULATORY"/>
    <property type="match status" value="1"/>
</dbReference>
<evidence type="ECO:0000313" key="6">
    <source>
        <dbReference type="EMBL" id="OBU61290.1"/>
    </source>
</evidence>
<dbReference type="SMART" id="SM00448">
    <property type="entry name" value="REC"/>
    <property type="match status" value="1"/>
</dbReference>
<feature type="domain" description="Response regulatory" evidence="5">
    <location>
        <begin position="4"/>
        <end position="123"/>
    </location>
</feature>
<dbReference type="SMART" id="SM00421">
    <property type="entry name" value="HTH_LUXR"/>
    <property type="match status" value="1"/>
</dbReference>
<dbReference type="Gene3D" id="1.10.10.10">
    <property type="entry name" value="Winged helix-like DNA-binding domain superfamily/Winged helix DNA-binding domain"/>
    <property type="match status" value="1"/>
</dbReference>
<evidence type="ECO:0000313" key="7">
    <source>
        <dbReference type="Proteomes" id="UP000092125"/>
    </source>
</evidence>
<dbReference type="InterPro" id="IPR011006">
    <property type="entry name" value="CheY-like_superfamily"/>
</dbReference>
<dbReference type="Proteomes" id="UP000092125">
    <property type="component" value="Unassembled WGS sequence"/>
</dbReference>
<feature type="modified residue" description="4-aspartylphosphate" evidence="3">
    <location>
        <position position="55"/>
    </location>
</feature>
<evidence type="ECO:0000259" key="5">
    <source>
        <dbReference type="PROSITE" id="PS50110"/>
    </source>
</evidence>
<dbReference type="CDD" id="cd17535">
    <property type="entry name" value="REC_NarL-like"/>
    <property type="match status" value="1"/>
</dbReference>
<feature type="domain" description="HTH luxR-type" evidence="4">
    <location>
        <begin position="141"/>
        <end position="206"/>
    </location>
</feature>
<dbReference type="PROSITE" id="PS50043">
    <property type="entry name" value="HTH_LUXR_2"/>
    <property type="match status" value="1"/>
</dbReference>
<sequence>MPVEFIIADDHPVVTIGVARLIAAHPDLSLRGCARNSSELVNLLATTSVQVAVIDYSMPGGEYGDGLSLIRFLLRRFPRTALVLLTGNDSSHIIEHAQRAGVKCIVAKSDPLEYLPPAILAAAVGRNHLSPRMLELASLHEQLPGVVLSGRELEVLRLLVEGYSQREVARQLCRSVQTISAQKRSAMKKLGLNSTIDVHRYAAANGWVTCADGG</sequence>
<dbReference type="InterPro" id="IPR036388">
    <property type="entry name" value="WH-like_DNA-bd_sf"/>
</dbReference>
<evidence type="ECO:0000256" key="1">
    <source>
        <dbReference type="ARBA" id="ARBA00022553"/>
    </source>
</evidence>
<dbReference type="PANTHER" id="PTHR43214">
    <property type="entry name" value="TWO-COMPONENT RESPONSE REGULATOR"/>
    <property type="match status" value="1"/>
</dbReference>
<keyword evidence="2" id="KW-0238">DNA-binding</keyword>
<dbReference type="InterPro" id="IPR016032">
    <property type="entry name" value="Sig_transdc_resp-reg_C-effctor"/>
</dbReference>
<dbReference type="InterPro" id="IPR001789">
    <property type="entry name" value="Sig_transdc_resp-reg_receiver"/>
</dbReference>
<reference evidence="6 7" key="1">
    <citation type="submission" date="2016-05" db="EMBL/GenBank/DDBJ databases">
        <title>Draft Genome Sequences of Stenotrophomonas maltophilia Strains Sm32COP, Sm41DVV, Sm46PAILV, SmF3, SmF22, SmSOFb1 and SmCVFa1, Isolated from Different Manures, in France.</title>
        <authorList>
            <person name="Nazaret S."/>
            <person name="Bodilis J."/>
        </authorList>
    </citation>
    <scope>NUCLEOTIDE SEQUENCE [LARGE SCALE GENOMIC DNA]</scope>
    <source>
        <strain evidence="6 7">Sm41DVV</strain>
    </source>
</reference>
<dbReference type="GO" id="GO:0000160">
    <property type="term" value="P:phosphorelay signal transduction system"/>
    <property type="evidence" value="ECO:0007669"/>
    <property type="project" value="InterPro"/>
</dbReference>
<dbReference type="Pfam" id="PF00196">
    <property type="entry name" value="GerE"/>
    <property type="match status" value="1"/>
</dbReference>
<name>A0AAP7GRF8_STEMA</name>
<gene>
    <name evidence="6" type="ORF">A9K56_11380</name>
</gene>
<dbReference type="EMBL" id="LYVI01000006">
    <property type="protein sequence ID" value="OBU61290.1"/>
    <property type="molecule type" value="Genomic_DNA"/>
</dbReference>
<dbReference type="RefSeq" id="WP_065182299.1">
    <property type="nucleotide sequence ID" value="NZ_CP106759.1"/>
</dbReference>
<dbReference type="GO" id="GO:0003677">
    <property type="term" value="F:DNA binding"/>
    <property type="evidence" value="ECO:0007669"/>
    <property type="project" value="UniProtKB-KW"/>
</dbReference>
<dbReference type="InterPro" id="IPR000792">
    <property type="entry name" value="Tscrpt_reg_LuxR_C"/>
</dbReference>
<dbReference type="AlphaFoldDB" id="A0AAP7GRF8"/>
<evidence type="ECO:0000256" key="2">
    <source>
        <dbReference type="ARBA" id="ARBA00023125"/>
    </source>
</evidence>
<dbReference type="GO" id="GO:0006355">
    <property type="term" value="P:regulation of DNA-templated transcription"/>
    <property type="evidence" value="ECO:0007669"/>
    <property type="project" value="InterPro"/>
</dbReference>
<dbReference type="SUPFAM" id="SSF46894">
    <property type="entry name" value="C-terminal effector domain of the bipartite response regulators"/>
    <property type="match status" value="1"/>
</dbReference>
<dbReference type="CDD" id="cd06170">
    <property type="entry name" value="LuxR_C_like"/>
    <property type="match status" value="1"/>
</dbReference>
<accession>A0AAP7GRF8</accession>